<dbReference type="Gene3D" id="3.40.50.300">
    <property type="entry name" value="P-loop containing nucleotide triphosphate hydrolases"/>
    <property type="match status" value="1"/>
</dbReference>
<evidence type="ECO:0000259" key="5">
    <source>
        <dbReference type="SMART" id="SM00382"/>
    </source>
</evidence>
<evidence type="ECO:0000313" key="6">
    <source>
        <dbReference type="EMBL" id="GIE94794.1"/>
    </source>
</evidence>
<organism evidence="6 7">
    <name type="scientific">Paractinoplanes rishiriensis</name>
    <dbReference type="NCBI Taxonomy" id="1050105"/>
    <lineage>
        <taxon>Bacteria</taxon>
        <taxon>Bacillati</taxon>
        <taxon>Actinomycetota</taxon>
        <taxon>Actinomycetes</taxon>
        <taxon>Micromonosporales</taxon>
        <taxon>Micromonosporaceae</taxon>
        <taxon>Paractinoplanes</taxon>
    </lineage>
</organism>
<dbReference type="InterPro" id="IPR003959">
    <property type="entry name" value="ATPase_AAA_core"/>
</dbReference>
<dbReference type="SMART" id="SM00382">
    <property type="entry name" value="AAA"/>
    <property type="match status" value="1"/>
</dbReference>
<keyword evidence="2" id="KW-0547">Nucleotide-binding</keyword>
<dbReference type="InterPro" id="IPR050221">
    <property type="entry name" value="26S_Proteasome_ATPase"/>
</dbReference>
<dbReference type="RefSeq" id="WP_203781105.1">
    <property type="nucleotide sequence ID" value="NZ_BOMV01000018.1"/>
</dbReference>
<feature type="region of interest" description="Disordered" evidence="4">
    <location>
        <begin position="211"/>
        <end position="240"/>
    </location>
</feature>
<keyword evidence="3" id="KW-0067">ATP-binding</keyword>
<evidence type="ECO:0000313" key="7">
    <source>
        <dbReference type="Proteomes" id="UP000636960"/>
    </source>
</evidence>
<reference evidence="6" key="1">
    <citation type="submission" date="2021-01" db="EMBL/GenBank/DDBJ databases">
        <title>Whole genome shotgun sequence of Actinoplanes rishiriensis NBRC 108556.</title>
        <authorList>
            <person name="Komaki H."/>
            <person name="Tamura T."/>
        </authorList>
    </citation>
    <scope>NUCLEOTIDE SEQUENCE</scope>
    <source>
        <strain evidence="6">NBRC 108556</strain>
    </source>
</reference>
<dbReference type="InterPro" id="IPR027417">
    <property type="entry name" value="P-loop_NTPase"/>
</dbReference>
<dbReference type="GO" id="GO:0005524">
    <property type="term" value="F:ATP binding"/>
    <property type="evidence" value="ECO:0007669"/>
    <property type="project" value="UniProtKB-KW"/>
</dbReference>
<sequence>MPTATEPWTTLADVLLHREALVCRLAQGRPPRDFAGLYVSDEEVARLLLGLPGLDGPGPERVAEVRAGAAGALATARDAFAEFLTGTSRFAAVCRSARLGPGEAEVLALLLAVELSPARQRLVAYIQDSVQLPRLTLATLSAMFAEQDHPAERALARDGGLLRAGLARLAGEGPWATLIAEPAARLTWHLRGDDSPDPALPAGTTIRPALAASLPPASDPPEPGGRGDQPDGGLLLVHGGDRESRIRAVQERRPGRGLLNGPPPDNEAGWQAVVREATVGNLTVVLDLAEPLPAAGRDAIRRAAHVDWVLSSQGEQPLETVPDRAWRELHVIDGAADADDWQAALGREPDPAYRLSREQLRLVAAAAAAAGGQVAPAVRRLAGGHLDGVAVRIRPRRGWDDLILPPPEAAQLHELAARHRWKDTVYDRWRFSPLPSTGVVALFAGPSGTGKTLAAEVVAGELGLDLYKVDLSSVVSKYIGETEKNLERIFGAAAAGDLVLFFDEADALFGKRSEVSDAHDRYANIEVAYLLQRLETYDGLVVLATNLQRNIDAAFLRRISVAIDFVPPEEPERLQIWSRAFPPTAPLTDLDLDFLARQFKITGGVISNAALGAAFLAAAEDSPITMRHAVLSVKREFQKLGRLRTEKEFDRYFDLVNRESDAAPAR</sequence>
<dbReference type="EMBL" id="BOMV01000018">
    <property type="protein sequence ID" value="GIE94794.1"/>
    <property type="molecule type" value="Genomic_DNA"/>
</dbReference>
<evidence type="ECO:0000256" key="3">
    <source>
        <dbReference type="ARBA" id="ARBA00022840"/>
    </source>
</evidence>
<comment type="caution">
    <text evidence="6">The sequence shown here is derived from an EMBL/GenBank/DDBJ whole genome shotgun (WGS) entry which is preliminary data.</text>
</comment>
<dbReference type="AlphaFoldDB" id="A0A919MTY9"/>
<evidence type="ECO:0000256" key="4">
    <source>
        <dbReference type="SAM" id="MobiDB-lite"/>
    </source>
</evidence>
<evidence type="ECO:0000256" key="1">
    <source>
        <dbReference type="ARBA" id="ARBA00006914"/>
    </source>
</evidence>
<dbReference type="GO" id="GO:0016887">
    <property type="term" value="F:ATP hydrolysis activity"/>
    <property type="evidence" value="ECO:0007669"/>
    <property type="project" value="InterPro"/>
</dbReference>
<comment type="similarity">
    <text evidence="1">Belongs to the AAA ATPase family.</text>
</comment>
<dbReference type="SUPFAM" id="SSF52540">
    <property type="entry name" value="P-loop containing nucleoside triphosphate hydrolases"/>
    <property type="match status" value="1"/>
</dbReference>
<feature type="domain" description="AAA+ ATPase" evidence="5">
    <location>
        <begin position="437"/>
        <end position="569"/>
    </location>
</feature>
<proteinExistence type="inferred from homology"/>
<dbReference type="PANTHER" id="PTHR23073">
    <property type="entry name" value="26S PROTEASOME REGULATORY SUBUNIT"/>
    <property type="match status" value="1"/>
</dbReference>
<name>A0A919MTY9_9ACTN</name>
<protein>
    <recommendedName>
        <fullName evidence="5">AAA+ ATPase domain-containing protein</fullName>
    </recommendedName>
</protein>
<gene>
    <name evidence="6" type="ORF">Ari01nite_22590</name>
</gene>
<evidence type="ECO:0000256" key="2">
    <source>
        <dbReference type="ARBA" id="ARBA00022741"/>
    </source>
</evidence>
<dbReference type="InterPro" id="IPR003593">
    <property type="entry name" value="AAA+_ATPase"/>
</dbReference>
<dbReference type="Proteomes" id="UP000636960">
    <property type="component" value="Unassembled WGS sequence"/>
</dbReference>
<dbReference type="CDD" id="cd19481">
    <property type="entry name" value="RecA-like_protease"/>
    <property type="match status" value="1"/>
</dbReference>
<keyword evidence="7" id="KW-1185">Reference proteome</keyword>
<dbReference type="Pfam" id="PF00004">
    <property type="entry name" value="AAA"/>
    <property type="match status" value="1"/>
</dbReference>
<accession>A0A919MTY9</accession>